<protein>
    <recommendedName>
        <fullName evidence="1">Cupin type-2 domain-containing protein</fullName>
    </recommendedName>
</protein>
<reference evidence="2 3" key="1">
    <citation type="journal article" date="2020" name="Genes (Basel)">
        <title>Genomic Comparison of Insect Gut Symbionts from Divergent Burkholderia Subclades.</title>
        <authorList>
            <person name="Takeshita K."/>
            <person name="Kikuchi Y."/>
        </authorList>
    </citation>
    <scope>NUCLEOTIDE SEQUENCE [LARGE SCALE GENOMIC DNA]</scope>
    <source>
        <strain evidence="2 3">PGU16</strain>
        <plasmid evidence="2 3">PPGU16_p1</plasmid>
    </source>
</reference>
<dbReference type="EMBL" id="AP023176">
    <property type="protein sequence ID" value="BCF94223.1"/>
    <property type="molecule type" value="Genomic_DNA"/>
</dbReference>
<dbReference type="InterPro" id="IPR013096">
    <property type="entry name" value="Cupin_2"/>
</dbReference>
<dbReference type="RefSeq" id="WP_180725740.1">
    <property type="nucleotide sequence ID" value="NZ_AP023176.1"/>
</dbReference>
<gene>
    <name evidence="2" type="ORF">PPGU16_72900</name>
</gene>
<evidence type="ECO:0000313" key="3">
    <source>
        <dbReference type="Proteomes" id="UP000510888"/>
    </source>
</evidence>
<dbReference type="InterPro" id="IPR014710">
    <property type="entry name" value="RmlC-like_jellyroll"/>
</dbReference>
<proteinExistence type="predicted"/>
<feature type="domain" description="Cupin type-2" evidence="1">
    <location>
        <begin position="65"/>
        <end position="124"/>
    </location>
</feature>
<keyword evidence="2" id="KW-0614">Plasmid</keyword>
<organism evidence="2 3">
    <name type="scientific">Paraburkholderia largidicola</name>
    <dbReference type="NCBI Taxonomy" id="3014751"/>
    <lineage>
        <taxon>Bacteria</taxon>
        <taxon>Pseudomonadati</taxon>
        <taxon>Pseudomonadota</taxon>
        <taxon>Betaproteobacteria</taxon>
        <taxon>Burkholderiales</taxon>
        <taxon>Burkholderiaceae</taxon>
        <taxon>Paraburkholderia</taxon>
    </lineage>
</organism>
<accession>A0A7I8C008</accession>
<sequence length="132" mass="14526">MAMSPTVSYLRLYADRVGESHFEAAFIETITRNFAPPAPAFNVSGFVPAVRNGFLVVPAEWIGDLHPSPLRMWIFVLDGEMEFEATDGERHCVQAGDALLLEDTTGRGHRSRVIGDTAAKLAVVELEPAREQ</sequence>
<dbReference type="KEGG" id="plad:PPGU16_72900"/>
<name>A0A7I8C008_9BURK</name>
<dbReference type="InterPro" id="IPR011051">
    <property type="entry name" value="RmlC_Cupin_sf"/>
</dbReference>
<evidence type="ECO:0000259" key="1">
    <source>
        <dbReference type="Pfam" id="PF07883"/>
    </source>
</evidence>
<keyword evidence="3" id="KW-1185">Reference proteome</keyword>
<geneLocation type="plasmid" evidence="2 3">
    <name>PPGU16_p1</name>
</geneLocation>
<dbReference type="Proteomes" id="UP000510888">
    <property type="component" value="Plasmid PPGU16_p1"/>
</dbReference>
<dbReference type="Pfam" id="PF07883">
    <property type="entry name" value="Cupin_2"/>
    <property type="match status" value="1"/>
</dbReference>
<dbReference type="SUPFAM" id="SSF51182">
    <property type="entry name" value="RmlC-like cupins"/>
    <property type="match status" value="1"/>
</dbReference>
<dbReference type="Gene3D" id="2.60.120.10">
    <property type="entry name" value="Jelly Rolls"/>
    <property type="match status" value="1"/>
</dbReference>
<evidence type="ECO:0000313" key="2">
    <source>
        <dbReference type="EMBL" id="BCF94223.1"/>
    </source>
</evidence>
<dbReference type="AlphaFoldDB" id="A0A7I8C008"/>